<comment type="caution">
    <text evidence="1">The sequence shown here is derived from an EMBL/GenBank/DDBJ whole genome shotgun (WGS) entry which is preliminary data.</text>
</comment>
<proteinExistence type="predicted"/>
<protein>
    <submittedName>
        <fullName evidence="1">Uncharacterized protein</fullName>
    </submittedName>
</protein>
<reference evidence="1 2" key="1">
    <citation type="journal article" date="2016" name="Nat. Commun.">
        <title>Thousands of microbial genomes shed light on interconnected biogeochemical processes in an aquifer system.</title>
        <authorList>
            <person name="Anantharaman K."/>
            <person name="Brown C.T."/>
            <person name="Hug L.A."/>
            <person name="Sharon I."/>
            <person name="Castelle C.J."/>
            <person name="Probst A.J."/>
            <person name="Thomas B.C."/>
            <person name="Singh A."/>
            <person name="Wilkins M.J."/>
            <person name="Karaoz U."/>
            <person name="Brodie E.L."/>
            <person name="Williams K.H."/>
            <person name="Hubbard S.S."/>
            <person name="Banfield J.F."/>
        </authorList>
    </citation>
    <scope>NUCLEOTIDE SEQUENCE [LARGE SCALE GENOMIC DNA]</scope>
</reference>
<dbReference type="EMBL" id="MFKO01000002">
    <property type="protein sequence ID" value="OGG41812.1"/>
    <property type="molecule type" value="Genomic_DNA"/>
</dbReference>
<dbReference type="AlphaFoldDB" id="A0A1F6BYG3"/>
<dbReference type="Proteomes" id="UP000176322">
    <property type="component" value="Unassembled WGS sequence"/>
</dbReference>
<evidence type="ECO:0000313" key="2">
    <source>
        <dbReference type="Proteomes" id="UP000176322"/>
    </source>
</evidence>
<accession>A0A1F6BYG3</accession>
<sequence length="122" mass="13821">MFRGLVQALTILVVMVTHSIVLAQQSYVAPGHDRNHHWYQTLQANGLSCCDEKRRDCGPVDDYKDILSGGAEVLLEDNKWYFAKTDNKFYVDTPDGKAHVCRRPATNGGFTFYCIFLPKGYT</sequence>
<evidence type="ECO:0000313" key="1">
    <source>
        <dbReference type="EMBL" id="OGG41812.1"/>
    </source>
</evidence>
<gene>
    <name evidence="1" type="ORF">A2837_01200</name>
</gene>
<organism evidence="1 2">
    <name type="scientific">Candidatus Kaiserbacteria bacterium RIFCSPHIGHO2_01_FULL_46_22</name>
    <dbReference type="NCBI Taxonomy" id="1798475"/>
    <lineage>
        <taxon>Bacteria</taxon>
        <taxon>Candidatus Kaiseribacteriota</taxon>
    </lineage>
</organism>
<name>A0A1F6BYG3_9BACT</name>